<evidence type="ECO:0000313" key="1">
    <source>
        <dbReference type="EMBL" id="CAN0258328.1"/>
    </source>
</evidence>
<reference evidence="1" key="2">
    <citation type="submission" date="2025-03" db="EMBL/GenBank/DDBJ databases">
        <authorList>
            <consortium name="ELIXIR-Norway"/>
            <consortium name="Elixir Norway"/>
        </authorList>
    </citation>
    <scope>NUCLEOTIDE SEQUENCE</scope>
</reference>
<dbReference type="EMBL" id="OX596108">
    <property type="protein sequence ID" value="CAN0258328.1"/>
    <property type="molecule type" value="Genomic_DNA"/>
</dbReference>
<proteinExistence type="predicted"/>
<accession>A0AC59Z6B4</accession>
<gene>
    <name evidence="1" type="ORF">MRATA1EN22A_LOCUS14477</name>
</gene>
<protein>
    <submittedName>
        <fullName evidence="1">Uncharacterized protein</fullName>
    </submittedName>
</protein>
<dbReference type="Proteomes" id="UP001162501">
    <property type="component" value="Chromosome 24"/>
</dbReference>
<sequence length="134" mass="13824">MVGARSLGEESWAGTQAPPGTGCVALGLCTLMVPSSVENAARHQSSRDNSGTHPAQGGPEGAEQRFPPSSLGMPTVWGRVGTGSDSQSPWLGCLHKFRDLSKSETGAPVPDSVCRGCSSQGEMLGPVTASPFWL</sequence>
<evidence type="ECO:0000313" key="2">
    <source>
        <dbReference type="Proteomes" id="UP001162501"/>
    </source>
</evidence>
<name>A0AC59Z6B4_RANTA</name>
<organism evidence="1 2">
    <name type="scientific">Rangifer tarandus platyrhynchus</name>
    <name type="common">Svalbard reindeer</name>
    <dbReference type="NCBI Taxonomy" id="3082113"/>
    <lineage>
        <taxon>Eukaryota</taxon>
        <taxon>Metazoa</taxon>
        <taxon>Chordata</taxon>
        <taxon>Craniata</taxon>
        <taxon>Vertebrata</taxon>
        <taxon>Euteleostomi</taxon>
        <taxon>Mammalia</taxon>
        <taxon>Eutheria</taxon>
        <taxon>Laurasiatheria</taxon>
        <taxon>Artiodactyla</taxon>
        <taxon>Ruminantia</taxon>
        <taxon>Pecora</taxon>
        <taxon>Cervidae</taxon>
        <taxon>Odocoileinae</taxon>
        <taxon>Rangifer</taxon>
    </lineage>
</organism>
<reference evidence="1" key="1">
    <citation type="submission" date="2023-05" db="EMBL/GenBank/DDBJ databases">
        <authorList>
            <consortium name="ELIXIR-Norway"/>
        </authorList>
    </citation>
    <scope>NUCLEOTIDE SEQUENCE</scope>
</reference>